<keyword evidence="8" id="KW-1185">Reference proteome</keyword>
<dbReference type="EMBL" id="JAOYFB010000038">
    <property type="protein sequence ID" value="KAK4027154.1"/>
    <property type="molecule type" value="Genomic_DNA"/>
</dbReference>
<feature type="compositionally biased region" description="Polar residues" evidence="6">
    <location>
        <begin position="29"/>
        <end position="39"/>
    </location>
</feature>
<evidence type="ECO:0000256" key="5">
    <source>
        <dbReference type="ARBA" id="ARBA00035359"/>
    </source>
</evidence>
<comment type="similarity">
    <text evidence="1">Belongs to the bacterial ribosomal protein bL19 family.</text>
</comment>
<dbReference type="SUPFAM" id="SSF50104">
    <property type="entry name" value="Translation proteins SH3-like domain"/>
    <property type="match status" value="1"/>
</dbReference>
<evidence type="ECO:0000256" key="1">
    <source>
        <dbReference type="ARBA" id="ARBA00005781"/>
    </source>
</evidence>
<keyword evidence="2" id="KW-0689">Ribosomal protein</keyword>
<accession>A0ABR0APY5</accession>
<dbReference type="PANTHER" id="PTHR15680">
    <property type="entry name" value="RIBOSOMAL PROTEIN L19"/>
    <property type="match status" value="1"/>
</dbReference>
<comment type="caution">
    <text evidence="7">The sequence shown here is derived from an EMBL/GenBank/DDBJ whole genome shotgun (WGS) entry which is preliminary data.</text>
</comment>
<name>A0ABR0APY5_9CRUS</name>
<reference evidence="7 8" key="1">
    <citation type="journal article" date="2023" name="Nucleic Acids Res.">
        <title>The hologenome of Daphnia magna reveals possible DNA methylation and microbiome-mediated evolution of the host genome.</title>
        <authorList>
            <person name="Chaturvedi A."/>
            <person name="Li X."/>
            <person name="Dhandapani V."/>
            <person name="Marshall H."/>
            <person name="Kissane S."/>
            <person name="Cuenca-Cambronero M."/>
            <person name="Asole G."/>
            <person name="Calvet F."/>
            <person name="Ruiz-Romero M."/>
            <person name="Marangio P."/>
            <person name="Guigo R."/>
            <person name="Rago D."/>
            <person name="Mirbahai L."/>
            <person name="Eastwood N."/>
            <person name="Colbourne J.K."/>
            <person name="Zhou J."/>
            <person name="Mallon E."/>
            <person name="Orsini L."/>
        </authorList>
    </citation>
    <scope>NUCLEOTIDE SEQUENCE [LARGE SCALE GENOMIC DNA]</scope>
    <source>
        <strain evidence="7">LRV0_1</strain>
    </source>
</reference>
<evidence type="ECO:0000313" key="7">
    <source>
        <dbReference type="EMBL" id="KAK4027154.1"/>
    </source>
</evidence>
<evidence type="ECO:0000256" key="3">
    <source>
        <dbReference type="ARBA" id="ARBA00023274"/>
    </source>
</evidence>
<evidence type="ECO:0000313" key="8">
    <source>
        <dbReference type="Proteomes" id="UP001234178"/>
    </source>
</evidence>
<organism evidence="7 8">
    <name type="scientific">Daphnia magna</name>
    <dbReference type="NCBI Taxonomy" id="35525"/>
    <lineage>
        <taxon>Eukaryota</taxon>
        <taxon>Metazoa</taxon>
        <taxon>Ecdysozoa</taxon>
        <taxon>Arthropoda</taxon>
        <taxon>Crustacea</taxon>
        <taxon>Branchiopoda</taxon>
        <taxon>Diplostraca</taxon>
        <taxon>Cladocera</taxon>
        <taxon>Anomopoda</taxon>
        <taxon>Daphniidae</taxon>
        <taxon>Daphnia</taxon>
    </lineage>
</organism>
<keyword evidence="3" id="KW-0687">Ribonucleoprotein</keyword>
<dbReference type="InterPro" id="IPR008991">
    <property type="entry name" value="Translation_prot_SH3-like_sf"/>
</dbReference>
<dbReference type="InterPro" id="IPR038657">
    <property type="entry name" value="Ribosomal_bL19_sf"/>
</dbReference>
<evidence type="ECO:0000256" key="2">
    <source>
        <dbReference type="ARBA" id="ARBA00022980"/>
    </source>
</evidence>
<evidence type="ECO:0000256" key="4">
    <source>
        <dbReference type="ARBA" id="ARBA00035288"/>
    </source>
</evidence>
<dbReference type="Gene3D" id="2.30.30.790">
    <property type="match status" value="1"/>
</dbReference>
<feature type="compositionally biased region" description="Basic and acidic residues" evidence="6">
    <location>
        <begin position="42"/>
        <end position="54"/>
    </location>
</feature>
<protein>
    <recommendedName>
        <fullName evidence="4">Large ribosomal subunit protein bL19m</fullName>
    </recommendedName>
    <alternativeName>
        <fullName evidence="5">39S ribosomal protein L19, mitochondrial</fullName>
    </alternativeName>
</protein>
<dbReference type="Proteomes" id="UP001234178">
    <property type="component" value="Unassembled WGS sequence"/>
</dbReference>
<proteinExistence type="inferred from homology"/>
<sequence length="346" mass="40406">MLRRAVLQTFRQGLAQSFFKRNAVSLSETTVTHQPIETSNEADEKSVSKQKPGDESGNTVVVAPPEFRFMYPEFLPDPAMERRNRLKEKLERIDMLQRRSVVEIPEFYTGSVMAVTVADANSPNKFARFVGICIQRGGSGLRAWFILRNVVDKQGVEILYEMYCPLIQKIEVLRLERRLDESLLYLRDALPEYSTFPLDMEPERRLNNSVVPINPLKVKLRPRPWLERWERQNLQGVEDLNLPQRFYDKAEKVAKPWEKYDLMLQYRKTIPAEEQEKIFADVHSQLQQQEFKRKIRRQHSALNDSHMVRVGRDANPNQTRISGSIVPSCMLSSAGDMTFRLETYHY</sequence>
<dbReference type="PANTHER" id="PTHR15680:SF9">
    <property type="entry name" value="LARGE RIBOSOMAL SUBUNIT PROTEIN BL19M"/>
    <property type="match status" value="1"/>
</dbReference>
<evidence type="ECO:0000256" key="6">
    <source>
        <dbReference type="SAM" id="MobiDB-lite"/>
    </source>
</evidence>
<feature type="region of interest" description="Disordered" evidence="6">
    <location>
        <begin position="29"/>
        <end position="59"/>
    </location>
</feature>
<dbReference type="InterPro" id="IPR001857">
    <property type="entry name" value="Ribosomal_bL19"/>
</dbReference>
<gene>
    <name evidence="7" type="ORF">OUZ56_016166</name>
</gene>
<dbReference type="Pfam" id="PF01245">
    <property type="entry name" value="Ribosomal_L19"/>
    <property type="match status" value="1"/>
</dbReference>